<evidence type="ECO:0000256" key="2">
    <source>
        <dbReference type="ARBA" id="ARBA00023274"/>
    </source>
</evidence>
<evidence type="ECO:0000256" key="1">
    <source>
        <dbReference type="ARBA" id="ARBA00022980"/>
    </source>
</evidence>
<keyword evidence="1 3" id="KW-0689">Ribosomal protein</keyword>
<accession>A0A1F8F5I0</accession>
<dbReference type="InterPro" id="IPR002150">
    <property type="entry name" value="Ribosomal_bL31"/>
</dbReference>
<dbReference type="GO" id="GO:0006412">
    <property type="term" value="P:translation"/>
    <property type="evidence" value="ECO:0007669"/>
    <property type="project" value="InterPro"/>
</dbReference>
<organism evidence="4 5">
    <name type="scientific">Candidatus Yanofskybacteria bacterium RIFCSPHIGHO2_01_FULL_45_42</name>
    <dbReference type="NCBI Taxonomy" id="1802671"/>
    <lineage>
        <taxon>Bacteria</taxon>
        <taxon>Candidatus Yanofskyibacteriota</taxon>
    </lineage>
</organism>
<protein>
    <recommendedName>
        <fullName evidence="3">50S ribosomal protein L31</fullName>
    </recommendedName>
</protein>
<reference evidence="4 5" key="1">
    <citation type="journal article" date="2016" name="Nat. Commun.">
        <title>Thousands of microbial genomes shed light on interconnected biogeochemical processes in an aquifer system.</title>
        <authorList>
            <person name="Anantharaman K."/>
            <person name="Brown C.T."/>
            <person name="Hug L.A."/>
            <person name="Sharon I."/>
            <person name="Castelle C.J."/>
            <person name="Probst A.J."/>
            <person name="Thomas B.C."/>
            <person name="Singh A."/>
            <person name="Wilkins M.J."/>
            <person name="Karaoz U."/>
            <person name="Brodie E.L."/>
            <person name="Williams K.H."/>
            <person name="Hubbard S.S."/>
            <person name="Banfield J.F."/>
        </authorList>
    </citation>
    <scope>NUCLEOTIDE SEQUENCE [LARGE SCALE GENOMIC DNA]</scope>
</reference>
<dbReference type="EMBL" id="MGJL01000017">
    <property type="protein sequence ID" value="OGN07840.1"/>
    <property type="molecule type" value="Genomic_DNA"/>
</dbReference>
<dbReference type="InterPro" id="IPR034704">
    <property type="entry name" value="Ribosomal_bL28/bL31-like_sf"/>
</dbReference>
<evidence type="ECO:0000313" key="4">
    <source>
        <dbReference type="EMBL" id="OGN07840.1"/>
    </source>
</evidence>
<dbReference type="AlphaFoldDB" id="A0A1F8F5I0"/>
<gene>
    <name evidence="4" type="ORF">A2750_00090</name>
</gene>
<evidence type="ECO:0000313" key="5">
    <source>
        <dbReference type="Proteomes" id="UP000178023"/>
    </source>
</evidence>
<dbReference type="NCBIfam" id="NF000612">
    <property type="entry name" value="PRK00019.1"/>
    <property type="match status" value="1"/>
</dbReference>
<dbReference type="SUPFAM" id="SSF143800">
    <property type="entry name" value="L28p-like"/>
    <property type="match status" value="1"/>
</dbReference>
<comment type="caution">
    <text evidence="4">The sequence shown here is derived from an EMBL/GenBank/DDBJ whole genome shotgun (WGS) entry which is preliminary data.</text>
</comment>
<sequence>MNNEIHPKYYPDAKAKCVCGNKWATGSTMPEISTGICSNCHPFYSGKKTIVDTQGRVDKFKKRLEKSAKRISKNKKNK</sequence>
<dbReference type="GO" id="GO:0005840">
    <property type="term" value="C:ribosome"/>
    <property type="evidence" value="ECO:0007669"/>
    <property type="project" value="UniProtKB-KW"/>
</dbReference>
<name>A0A1F8F5I0_9BACT</name>
<dbReference type="GO" id="GO:1990904">
    <property type="term" value="C:ribonucleoprotein complex"/>
    <property type="evidence" value="ECO:0007669"/>
    <property type="project" value="UniProtKB-KW"/>
</dbReference>
<evidence type="ECO:0000256" key="3">
    <source>
        <dbReference type="RuleBase" id="RU000564"/>
    </source>
</evidence>
<dbReference type="Pfam" id="PF01197">
    <property type="entry name" value="Ribosomal_L31"/>
    <property type="match status" value="1"/>
</dbReference>
<dbReference type="GO" id="GO:0003735">
    <property type="term" value="F:structural constituent of ribosome"/>
    <property type="evidence" value="ECO:0007669"/>
    <property type="project" value="InterPro"/>
</dbReference>
<dbReference type="Gene3D" id="4.10.830.30">
    <property type="entry name" value="Ribosomal protein L31"/>
    <property type="match status" value="1"/>
</dbReference>
<dbReference type="PANTHER" id="PTHR33280">
    <property type="entry name" value="50S RIBOSOMAL PROTEIN L31, CHLOROPLASTIC"/>
    <property type="match status" value="1"/>
</dbReference>
<comment type="similarity">
    <text evidence="3">Belongs to the bacterial ribosomal protein bL31 family.</text>
</comment>
<dbReference type="Proteomes" id="UP000178023">
    <property type="component" value="Unassembled WGS sequence"/>
</dbReference>
<dbReference type="NCBIfam" id="TIGR00105">
    <property type="entry name" value="L31"/>
    <property type="match status" value="1"/>
</dbReference>
<dbReference type="PANTHER" id="PTHR33280:SF1">
    <property type="entry name" value="LARGE RIBOSOMAL SUBUNIT PROTEIN BL31C"/>
    <property type="match status" value="1"/>
</dbReference>
<dbReference type="InterPro" id="IPR042105">
    <property type="entry name" value="Ribosomal_bL31_sf"/>
</dbReference>
<keyword evidence="2 3" id="KW-0687">Ribonucleoprotein</keyword>
<proteinExistence type="inferred from homology"/>
<dbReference type="PRINTS" id="PR01249">
    <property type="entry name" value="RIBOSOMALL31"/>
</dbReference>